<dbReference type="InterPro" id="IPR013320">
    <property type="entry name" value="ConA-like_dom_sf"/>
</dbReference>
<evidence type="ECO:0000313" key="2">
    <source>
        <dbReference type="Proteomes" id="UP000004671"/>
    </source>
</evidence>
<organism evidence="1 2">
    <name type="scientific">Caldithrix abyssi DSM 13497</name>
    <dbReference type="NCBI Taxonomy" id="880073"/>
    <lineage>
        <taxon>Bacteria</taxon>
        <taxon>Pseudomonadati</taxon>
        <taxon>Calditrichota</taxon>
        <taxon>Calditrichia</taxon>
        <taxon>Calditrichales</taxon>
        <taxon>Calditrichaceae</taxon>
        <taxon>Caldithrix</taxon>
    </lineage>
</organism>
<reference evidence="1 2" key="1">
    <citation type="submission" date="2011-09" db="EMBL/GenBank/DDBJ databases">
        <title>The permanent draft genome of Caldithrix abyssi DSM 13497.</title>
        <authorList>
            <consortium name="US DOE Joint Genome Institute (JGI-PGF)"/>
            <person name="Lucas S."/>
            <person name="Han J."/>
            <person name="Lapidus A."/>
            <person name="Bruce D."/>
            <person name="Goodwin L."/>
            <person name="Pitluck S."/>
            <person name="Peters L."/>
            <person name="Kyrpides N."/>
            <person name="Mavromatis K."/>
            <person name="Ivanova N."/>
            <person name="Mikhailova N."/>
            <person name="Chertkov O."/>
            <person name="Detter J.C."/>
            <person name="Tapia R."/>
            <person name="Han C."/>
            <person name="Land M."/>
            <person name="Hauser L."/>
            <person name="Markowitz V."/>
            <person name="Cheng J.-F."/>
            <person name="Hugenholtz P."/>
            <person name="Woyke T."/>
            <person name="Wu D."/>
            <person name="Spring S."/>
            <person name="Brambilla E."/>
            <person name="Klenk H.-P."/>
            <person name="Eisen J.A."/>
        </authorList>
    </citation>
    <scope>NUCLEOTIDE SEQUENCE [LARGE SCALE GENOMIC DNA]</scope>
    <source>
        <strain evidence="1 2">DSM 13497</strain>
    </source>
</reference>
<dbReference type="eggNOG" id="COG0028">
    <property type="taxonomic scope" value="Bacteria"/>
</dbReference>
<dbReference type="STRING" id="880073.Cabys_1646"/>
<gene>
    <name evidence="1" type="ORF">Calab_2799</name>
</gene>
<accession>H1XRC5</accession>
<evidence type="ECO:0000313" key="1">
    <source>
        <dbReference type="EMBL" id="EHO42406.1"/>
    </source>
</evidence>
<dbReference type="OrthoDB" id="5430002at2"/>
<dbReference type="PaxDb" id="880073-Calab_2799"/>
<keyword evidence="2" id="KW-1185">Reference proteome</keyword>
<dbReference type="Gene3D" id="2.60.120.200">
    <property type="match status" value="1"/>
</dbReference>
<evidence type="ECO:0008006" key="3">
    <source>
        <dbReference type="Google" id="ProtNLM"/>
    </source>
</evidence>
<dbReference type="AlphaFoldDB" id="H1XRC5"/>
<protein>
    <recommendedName>
        <fullName evidence="3">Concanavalin A-like lectin/glucanases superfamily protein</fullName>
    </recommendedName>
</protein>
<dbReference type="PROSITE" id="PS51257">
    <property type="entry name" value="PROKAR_LIPOPROTEIN"/>
    <property type="match status" value="1"/>
</dbReference>
<proteinExistence type="predicted"/>
<dbReference type="EMBL" id="CM001402">
    <property type="protein sequence ID" value="EHO42406.1"/>
    <property type="molecule type" value="Genomic_DNA"/>
</dbReference>
<dbReference type="InParanoid" id="H1XRC5"/>
<dbReference type="SUPFAM" id="SSF49899">
    <property type="entry name" value="Concanavalin A-like lectins/glucanases"/>
    <property type="match status" value="1"/>
</dbReference>
<dbReference type="HOGENOM" id="CLU_770929_0_0_0"/>
<dbReference type="Pfam" id="PF13385">
    <property type="entry name" value="Laminin_G_3"/>
    <property type="match status" value="1"/>
</dbReference>
<sequence precursor="true">MRGLALILVFFILGLFSACQTNSPGLVEQEPTPPGSLNLKMDMRQAPREVSAIEGILANEQDTLRFQFTIADSYAVAEVNGIPTGSWTLTVNALDADGTVIYSGSTTVYIAPGIITPVYLQLNPVSGSLRIIVTWGDTHPDLIAYFPFDGHLNDQSAFQNNALDHGGVTFVPGKFGQAVNFDGIDDYLEIPHLDIYNLDEKTIAFWFYKNNDYIRETPGWMDNEGLIFKSFDTSLKRDFSFLIQSQTPPFNFKFNVYDNSDSLTFLTVYESILPKTWYHIVGVISKYTVRLYLNGKLVKDANFSGKLYHNEAPIILGVVPPPGSYPSRFFNGKIDDFVILGYALSSQEVIDIYQNGFQN</sequence>
<name>H1XRC5_CALAY</name>
<dbReference type="Proteomes" id="UP000004671">
    <property type="component" value="Chromosome"/>
</dbReference>